<evidence type="ECO:0000313" key="2">
    <source>
        <dbReference type="EMBL" id="EJL68721.1"/>
    </source>
</evidence>
<evidence type="ECO:0000313" key="3">
    <source>
        <dbReference type="Proteomes" id="UP000007509"/>
    </source>
</evidence>
<feature type="domain" description="Cyclic nucleotide-binding" evidence="1">
    <location>
        <begin position="28"/>
        <end position="111"/>
    </location>
</feature>
<gene>
    <name evidence="2" type="ORF">PMI13_03547</name>
</gene>
<comment type="caution">
    <text evidence="2">The sequence shown here is derived from an EMBL/GenBank/DDBJ whole genome shotgun (WGS) entry which is preliminary data.</text>
</comment>
<dbReference type="InterPro" id="IPR000595">
    <property type="entry name" value="cNMP-bd_dom"/>
</dbReference>
<reference evidence="2 3" key="1">
    <citation type="journal article" date="2012" name="J. Bacteriol.">
        <title>Twenty-one genome sequences from Pseudomonas species and 19 genome sequences from diverse bacteria isolated from the rhizosphere and endosphere of Populus deltoides.</title>
        <authorList>
            <person name="Brown S.D."/>
            <person name="Utturkar S.M."/>
            <person name="Klingeman D.M."/>
            <person name="Johnson C.M."/>
            <person name="Martin S.L."/>
            <person name="Land M.L."/>
            <person name="Lu T.Y."/>
            <person name="Schadt C.W."/>
            <person name="Doktycz M.J."/>
            <person name="Pelletier D.A."/>
        </authorList>
    </citation>
    <scope>NUCLEOTIDE SEQUENCE [LARGE SCALE GENOMIC DNA]</scope>
    <source>
        <strain evidence="2 3">CF314</strain>
    </source>
</reference>
<dbReference type="Pfam" id="PF00027">
    <property type="entry name" value="cNMP_binding"/>
    <property type="match status" value="1"/>
</dbReference>
<sequence length="194" mass="22371">MELFLKAIRSYTPVSVEDGLFFYSFFERRKYKKNTLLLKEGMIAEEVFFVLNGGLRQFFYDGNGTEKTCNFVFENEFLTDLESFSHKKKCTTNIIATEPTECLVVSCKDLVYCMSELPAVALLLNVIIENVATANIKRIQSLLSQSYEQQFEELIRNKPSILQRIPQRYIAQYLGIAPESLSRIRKKMLASSKS</sequence>
<dbReference type="CDD" id="cd00038">
    <property type="entry name" value="CAP_ED"/>
    <property type="match status" value="1"/>
</dbReference>
<dbReference type="SUPFAM" id="SSF51206">
    <property type="entry name" value="cAMP-binding domain-like"/>
    <property type="match status" value="1"/>
</dbReference>
<dbReference type="OrthoDB" id="758145at2"/>
<organism evidence="2 3">
    <name type="scientific">Chryseobacterium populi</name>
    <dbReference type="NCBI Taxonomy" id="1144316"/>
    <lineage>
        <taxon>Bacteria</taxon>
        <taxon>Pseudomonadati</taxon>
        <taxon>Bacteroidota</taxon>
        <taxon>Flavobacteriia</taxon>
        <taxon>Flavobacteriales</taxon>
        <taxon>Weeksellaceae</taxon>
        <taxon>Chryseobacterium group</taxon>
        <taxon>Chryseobacterium</taxon>
    </lineage>
</organism>
<protein>
    <submittedName>
        <fullName evidence="2">cAMP-binding protein</fullName>
    </submittedName>
</protein>
<dbReference type="InterPro" id="IPR018490">
    <property type="entry name" value="cNMP-bd_dom_sf"/>
</dbReference>
<dbReference type="Gene3D" id="2.60.120.10">
    <property type="entry name" value="Jelly Rolls"/>
    <property type="match status" value="1"/>
</dbReference>
<dbReference type="PATRIC" id="fig|1144316.3.peg.3569"/>
<proteinExistence type="predicted"/>
<dbReference type="RefSeq" id="WP_007846122.1">
    <property type="nucleotide sequence ID" value="NZ_AKJY01000088.1"/>
</dbReference>
<keyword evidence="3" id="KW-1185">Reference proteome</keyword>
<dbReference type="EMBL" id="AKJY01000088">
    <property type="protein sequence ID" value="EJL68721.1"/>
    <property type="molecule type" value="Genomic_DNA"/>
</dbReference>
<accession>J3CCJ4</accession>
<dbReference type="InterPro" id="IPR014710">
    <property type="entry name" value="RmlC-like_jellyroll"/>
</dbReference>
<name>J3CCJ4_9FLAO</name>
<dbReference type="Proteomes" id="UP000007509">
    <property type="component" value="Unassembled WGS sequence"/>
</dbReference>
<evidence type="ECO:0000259" key="1">
    <source>
        <dbReference type="Pfam" id="PF00027"/>
    </source>
</evidence>
<dbReference type="AlphaFoldDB" id="J3CCJ4"/>